<proteinExistence type="predicted"/>
<evidence type="ECO:0000313" key="3">
    <source>
        <dbReference type="Proteomes" id="UP000070163"/>
    </source>
</evidence>
<dbReference type="Proteomes" id="UP000070163">
    <property type="component" value="Unassembled WGS sequence"/>
</dbReference>
<accession>A0A133UAM5</accession>
<keyword evidence="1" id="KW-0472">Membrane</keyword>
<keyword evidence="1" id="KW-1133">Transmembrane helix</keyword>
<protein>
    <submittedName>
        <fullName evidence="2">Uncharacterized protein</fullName>
    </submittedName>
</protein>
<feature type="transmembrane region" description="Helical" evidence="1">
    <location>
        <begin position="12"/>
        <end position="33"/>
    </location>
</feature>
<evidence type="ECO:0000313" key="2">
    <source>
        <dbReference type="EMBL" id="KXA91246.1"/>
    </source>
</evidence>
<reference evidence="2 3" key="1">
    <citation type="journal article" date="2016" name="Sci. Rep.">
        <title>Metabolic traits of an uncultured archaeal lineage -MSBL1- from brine pools of the Red Sea.</title>
        <authorList>
            <person name="Mwirichia R."/>
            <person name="Alam I."/>
            <person name="Rashid M."/>
            <person name="Vinu M."/>
            <person name="Ba-Alawi W."/>
            <person name="Anthony Kamau A."/>
            <person name="Kamanda Ngugi D."/>
            <person name="Goker M."/>
            <person name="Klenk H.P."/>
            <person name="Bajic V."/>
            <person name="Stingl U."/>
        </authorList>
    </citation>
    <scope>NUCLEOTIDE SEQUENCE [LARGE SCALE GENOMIC DNA]</scope>
    <source>
        <strain evidence="2">SCGC-AAA259A05</strain>
    </source>
</reference>
<keyword evidence="1" id="KW-0812">Transmembrane</keyword>
<sequence>MELLKREKGFIFSLDATLALLISLIVLVGIAQIGGSSTTYKQFGYLQLERYANDSLRVLSLNGATKKAIRLANNRQMGEARKILRENLLSVLPEEIKFKMVVGKEKDIWLDNIYPTEDNQAWEISLENAGEKVASAQVTVETVELVQALDILTWTDDPEENQFIYNIQKPGWEVETTNDEEEFRDILENNIYPDWYPDVVFLPDVDNEWRSETVWDLLWFNGLSVYSEPEDVGGGVVAGGGTLNNNDGFLMRLIFGVDPWLSIWNPIENTIVPPQEDMVITDDEHYITLNFDENDEIPYGDTLYQYKYDLLGFPRTLAEWKVNDNEWAGLTAKRAWIEWNDYTFFERTVLFNTKLAQSWALGEGSLGWKRLATRAIQWCSREEPESEPVILYLWRGENVG</sequence>
<gene>
    <name evidence="2" type="ORF">AKJ57_01900</name>
</gene>
<dbReference type="AlphaFoldDB" id="A0A133UAM5"/>
<comment type="caution">
    <text evidence="2">The sequence shown here is derived from an EMBL/GenBank/DDBJ whole genome shotgun (WGS) entry which is preliminary data.</text>
</comment>
<organism evidence="2 3">
    <name type="scientific">candidate division MSBL1 archaeon SCGC-AAA259A05</name>
    <dbReference type="NCBI Taxonomy" id="1698259"/>
    <lineage>
        <taxon>Archaea</taxon>
        <taxon>Methanobacteriati</taxon>
        <taxon>Methanobacteriota</taxon>
        <taxon>candidate division MSBL1</taxon>
    </lineage>
</organism>
<dbReference type="EMBL" id="LHXJ01000015">
    <property type="protein sequence ID" value="KXA91246.1"/>
    <property type="molecule type" value="Genomic_DNA"/>
</dbReference>
<name>A0A133UAM5_9EURY</name>
<evidence type="ECO:0000256" key="1">
    <source>
        <dbReference type="SAM" id="Phobius"/>
    </source>
</evidence>
<keyword evidence="3" id="KW-1185">Reference proteome</keyword>